<sequence length="88" mass="10057">MLKCVPMRPTKALLQMHRLVRIKLCLLLLLMPPTISTARLAMFVVAPTSKHRMPNRLRPLPRPCVTRLVRSLASSRAQTCRPAQLPHR</sequence>
<organism evidence="1">
    <name type="scientific">Anopheles darlingi</name>
    <name type="common">Mosquito</name>
    <dbReference type="NCBI Taxonomy" id="43151"/>
    <lineage>
        <taxon>Eukaryota</taxon>
        <taxon>Metazoa</taxon>
        <taxon>Ecdysozoa</taxon>
        <taxon>Arthropoda</taxon>
        <taxon>Hexapoda</taxon>
        <taxon>Insecta</taxon>
        <taxon>Pterygota</taxon>
        <taxon>Neoptera</taxon>
        <taxon>Endopterygota</taxon>
        <taxon>Diptera</taxon>
        <taxon>Nematocera</taxon>
        <taxon>Culicoidea</taxon>
        <taxon>Culicidae</taxon>
        <taxon>Anophelinae</taxon>
        <taxon>Anopheles</taxon>
    </lineage>
</organism>
<dbReference type="AlphaFoldDB" id="A0A2M4D4S7"/>
<reference evidence="1" key="1">
    <citation type="submission" date="2018-01" db="EMBL/GenBank/DDBJ databases">
        <title>An insight into the sialome of Amazonian anophelines.</title>
        <authorList>
            <person name="Ribeiro J.M."/>
            <person name="Scarpassa V."/>
            <person name="Calvo E."/>
        </authorList>
    </citation>
    <scope>NUCLEOTIDE SEQUENCE</scope>
</reference>
<dbReference type="EMBL" id="GGFL01008379">
    <property type="protein sequence ID" value="MBW72557.1"/>
    <property type="molecule type" value="Transcribed_RNA"/>
</dbReference>
<protein>
    <submittedName>
        <fullName evidence="1">Putative secreted protein</fullName>
    </submittedName>
</protein>
<proteinExistence type="predicted"/>
<evidence type="ECO:0000313" key="1">
    <source>
        <dbReference type="EMBL" id="MBW72557.1"/>
    </source>
</evidence>
<accession>A0A2M4D4S7</accession>
<name>A0A2M4D4S7_ANODA</name>